<organism evidence="1 2">
    <name type="scientific">Marine Group I thaumarchaeote SCGC AAA799-N04</name>
    <dbReference type="NCBI Taxonomy" id="1502293"/>
    <lineage>
        <taxon>Archaea</taxon>
        <taxon>Nitrososphaerota</taxon>
        <taxon>Marine Group I</taxon>
    </lineage>
</organism>
<keyword evidence="2" id="KW-1185">Reference proteome</keyword>
<proteinExistence type="predicted"/>
<gene>
    <name evidence="1" type="ORF">AAA799N04_00032</name>
</gene>
<dbReference type="Proteomes" id="UP000028059">
    <property type="component" value="Unassembled WGS sequence"/>
</dbReference>
<sequence>MVKPQNRTIGVIAVLLMLAASPITVTYSFADNTGVYEPKGSSKNERLGVILTEKMVDGKLKVQRYALPSDTSKEDMQRMLSSEISGWAIMNYKAYNAGITLFDGKAIKVGQDSWEISTNGVLSLEEKEFDLELSGKSNGSHVELHGTASDEDLSYKVVFSGKITENENVFEVFFNSAVNPEMGQNIKFLQIGATSFEKSVDSNQEFKNSISVR</sequence>
<dbReference type="EMBL" id="JOKN01000001">
    <property type="protein sequence ID" value="KEQ57355.1"/>
    <property type="molecule type" value="Genomic_DNA"/>
</dbReference>
<comment type="caution">
    <text evidence="1">The sequence shown here is derived from an EMBL/GenBank/DDBJ whole genome shotgun (WGS) entry which is preliminary data.</text>
</comment>
<reference evidence="1 2" key="1">
    <citation type="submission" date="2014-06" db="EMBL/GenBank/DDBJ databases">
        <authorList>
            <person name="Ngugi D.K."/>
            <person name="Blom J."/>
            <person name="Alam I."/>
            <person name="Rashid M."/>
            <person name="Ba Alawi W."/>
            <person name="Zhang G."/>
            <person name="Hikmawan T."/>
            <person name="Guan Y."/>
            <person name="Antunes A."/>
            <person name="Siam R."/>
            <person name="ElDorry H."/>
            <person name="Bajic V."/>
            <person name="Stingl U."/>
        </authorList>
    </citation>
    <scope>NUCLEOTIDE SEQUENCE [LARGE SCALE GENOMIC DNA]</scope>
    <source>
        <strain evidence="1">SCGC AAA799-N04</strain>
    </source>
</reference>
<evidence type="ECO:0000313" key="2">
    <source>
        <dbReference type="Proteomes" id="UP000028059"/>
    </source>
</evidence>
<protein>
    <submittedName>
        <fullName evidence="1">Uncharacterized protein</fullName>
    </submittedName>
</protein>
<dbReference type="AlphaFoldDB" id="A0A081RQ82"/>
<accession>A0A081RQ82</accession>
<evidence type="ECO:0000313" key="1">
    <source>
        <dbReference type="EMBL" id="KEQ57355.1"/>
    </source>
</evidence>
<name>A0A081RQ82_9ARCH</name>
<dbReference type="PATRIC" id="fig|1502293.3.peg.32"/>